<dbReference type="InterPro" id="IPR027417">
    <property type="entry name" value="P-loop_NTPase"/>
</dbReference>
<dbReference type="Proteomes" id="UP000593605">
    <property type="component" value="Chromosome"/>
</dbReference>
<dbReference type="EMBL" id="CP063145">
    <property type="protein sequence ID" value="QOR74049.1"/>
    <property type="molecule type" value="Genomic_DNA"/>
</dbReference>
<gene>
    <name evidence="2" type="ORF">IMZ16_00960</name>
</gene>
<dbReference type="Gene3D" id="3.40.50.300">
    <property type="entry name" value="P-loop containing nucleotide triphosphate hydrolases"/>
    <property type="match status" value="2"/>
</dbReference>
<dbReference type="SUPFAM" id="SSF52540">
    <property type="entry name" value="P-loop containing nucleoside triphosphate hydrolases"/>
    <property type="match status" value="1"/>
</dbReference>
<name>A0A7M1T2L6_9FLAO</name>
<sequence length="1013" mass="117448">MIPLKLTMEGLYSYQEKQTIDFTSLTDAGLFGVFGSVGSGKSSILEAITFALYGETERMNKRDNRAYNMMNLKSSKSFIEFDFINFENRIFRIIRDFRRNSKKFDDVKTQTPTFYEKIDGNFIPLAHTDAARIINLSYTNFKRTIIIPQGQFKEFIELGATDRTKMMKEIYPELEKFDLYHKASKLNDENKSALDVLMGTLAGFEGISQENINLLEEDLGKEKDSLKTLRDVFTPISEHFNKLKTLKDDFNNLETKQNELDVKNEEKIAIDELAKETAEYEKIHQIFFQKFEDRKRTEKEYDGKNALLTSETENLGNLNKELEKITKKIDELKEDFENLPTKRKEEIDLQKIIEIKRLEKEESDLESDKKAKLENQPDLLKKKVDLEKNIEKTESEINELNKNILDAELLLVINNWFSARKNFQDDLIKLKNDGKSRKDEILRLNRELEILGIDPKKVEINFDLEKDKLKERRETMNLRKSNFDLRTQLSKYAEHLHNGEACPLCGSDEHPKIIEIEDLTAEKASLKRDFENLENDETKLADLEKKVDKIFHDRRFYQEQFNIAKEKYGETEKELNKHKETFIWKQFDAENEDNFMAARDLSNNNQKEISTRQKAIKKNREDLKDTDIKLQEITDAIKDIDIKIGRIQGQIAQNSSQIQLLKLQDFKEKTLVEVQDLFNQNLAKNNQLEKDLLELENSKKEILPKITASETRKNTLEDDVKRLDGEKTSVQDQILQLISDHQIESEEFISSVLAEGIDVIANNETIKNFNIAYGILKSSIAELEKKLKDLSFSEEEFSASETKFNEASKNVDEANRVVIQKEAELSRQKGELQKMKEHLDKKEALEKRALNLSKMINLFKGSGFVEYVSSIYLGNLCDNANERFHKMTRNQLSLRVNESNDFEIIDYLNDGKSRSVKTLSGGQSFQVSLSLALALAESVQSHAKADRNFFFIDEGFGTQDQESVNIVFETLMNLQKENRIVGIISHVEELKEKIPVSLSITKDAERGSLIEMV</sequence>
<feature type="coiled-coil region" evidence="1">
    <location>
        <begin position="516"/>
        <end position="581"/>
    </location>
</feature>
<evidence type="ECO:0000313" key="2">
    <source>
        <dbReference type="EMBL" id="QOR74049.1"/>
    </source>
</evidence>
<evidence type="ECO:0000256" key="1">
    <source>
        <dbReference type="SAM" id="Coils"/>
    </source>
</evidence>
<feature type="coiled-coil region" evidence="1">
    <location>
        <begin position="236"/>
        <end position="263"/>
    </location>
</feature>
<dbReference type="RefSeq" id="WP_193440120.1">
    <property type="nucleotide sequence ID" value="NZ_CP063145.1"/>
</dbReference>
<reference evidence="2 3" key="1">
    <citation type="submission" date="2020-10" db="EMBL/GenBank/DDBJ databases">
        <title>Complete genome of Cruoricapor ignavus strain M1214 isolated from the blood culture of a febrile patient.</title>
        <authorList>
            <person name="Guglielmino C.J.D."/>
        </authorList>
    </citation>
    <scope>NUCLEOTIDE SEQUENCE [LARGE SCALE GENOMIC DNA]</scope>
    <source>
        <strain evidence="2 3">M1214</strain>
    </source>
</reference>
<keyword evidence="1" id="KW-0175">Coiled coil</keyword>
<organism evidence="2 3">
    <name type="scientific">Cruoricaptor ignavus</name>
    <dbReference type="NCBI Taxonomy" id="1118202"/>
    <lineage>
        <taxon>Bacteria</taxon>
        <taxon>Pseudomonadati</taxon>
        <taxon>Bacteroidota</taxon>
        <taxon>Flavobacteriia</taxon>
        <taxon>Flavobacteriales</taxon>
        <taxon>Weeksellaceae</taxon>
        <taxon>Cruoricaptor</taxon>
    </lineage>
</organism>
<dbReference type="PANTHER" id="PTHR32114:SF2">
    <property type="entry name" value="ABC TRANSPORTER ABCH.3"/>
    <property type="match status" value="1"/>
</dbReference>
<feature type="coiled-coil region" evidence="1">
    <location>
        <begin position="308"/>
        <end position="410"/>
    </location>
</feature>
<feature type="coiled-coil region" evidence="1">
    <location>
        <begin position="804"/>
        <end position="855"/>
    </location>
</feature>
<feature type="coiled-coil region" evidence="1">
    <location>
        <begin position="678"/>
        <end position="733"/>
    </location>
</feature>
<dbReference type="AlphaFoldDB" id="A0A7M1T2L6"/>
<proteinExistence type="predicted"/>
<dbReference type="Pfam" id="PF13558">
    <property type="entry name" value="SbcC_Walker_B"/>
    <property type="match status" value="1"/>
</dbReference>
<accession>A0A7M1T2L6</accession>
<dbReference type="KEGG" id="civ:IMZ16_00960"/>
<protein>
    <submittedName>
        <fullName evidence="2">SMC family ATPase</fullName>
    </submittedName>
</protein>
<dbReference type="PANTHER" id="PTHR32114">
    <property type="entry name" value="ABC TRANSPORTER ABCH.3"/>
    <property type="match status" value="1"/>
</dbReference>
<evidence type="ECO:0000313" key="3">
    <source>
        <dbReference type="Proteomes" id="UP000593605"/>
    </source>
</evidence>